<feature type="coiled-coil region" evidence="1">
    <location>
        <begin position="397"/>
        <end position="427"/>
    </location>
</feature>
<dbReference type="InterPro" id="IPR050639">
    <property type="entry name" value="SSR_resolvase"/>
</dbReference>
<dbReference type="Gene3D" id="3.40.50.1390">
    <property type="entry name" value="Resolvase, N-terminal catalytic domain"/>
    <property type="match status" value="1"/>
</dbReference>
<evidence type="ECO:0000259" key="2">
    <source>
        <dbReference type="PROSITE" id="PS51736"/>
    </source>
</evidence>
<dbReference type="InterPro" id="IPR036162">
    <property type="entry name" value="Resolvase-like_N_sf"/>
</dbReference>
<evidence type="ECO:0000256" key="1">
    <source>
        <dbReference type="SAM" id="Coils"/>
    </source>
</evidence>
<dbReference type="SUPFAM" id="SSF53041">
    <property type="entry name" value="Resolvase-like"/>
    <property type="match status" value="1"/>
</dbReference>
<protein>
    <submittedName>
        <fullName evidence="3">Resolvase</fullName>
    </submittedName>
</protein>
<dbReference type="PANTHER" id="PTHR30461:SF23">
    <property type="entry name" value="DNA RECOMBINASE-RELATED"/>
    <property type="match status" value="1"/>
</dbReference>
<keyword evidence="1" id="KW-0175">Coiled coil</keyword>
<gene>
    <name evidence="3" type="ORF">UT40_C0018G0030</name>
</gene>
<evidence type="ECO:0000313" key="4">
    <source>
        <dbReference type="Proteomes" id="UP000034690"/>
    </source>
</evidence>
<dbReference type="SMART" id="SM00857">
    <property type="entry name" value="Resolvase"/>
    <property type="match status" value="1"/>
</dbReference>
<feature type="domain" description="Resolvase/invertase-type recombinase catalytic" evidence="2">
    <location>
        <begin position="4"/>
        <end position="156"/>
    </location>
</feature>
<organism evidence="3 4">
    <name type="scientific">Candidatus Woesebacteria bacterium GW2011_GWA1_39_21b</name>
    <dbReference type="NCBI Taxonomy" id="1618551"/>
    <lineage>
        <taxon>Bacteria</taxon>
        <taxon>Candidatus Woeseibacteriota</taxon>
    </lineage>
</organism>
<dbReference type="AlphaFoldDB" id="A0A0G0QSM9"/>
<dbReference type="InterPro" id="IPR006119">
    <property type="entry name" value="Resolv_N"/>
</dbReference>
<sequence>MKMRAITLTRVSTREQAEEGYSLPAQEKLLSDYATSKELVLKKKFSVPESATGKQERKTFNEMVQYLFEHPDIKILLCEKVDRMTRNFSDAVSLDKWLNEDEERQIHFVKQNLIIHKNARSHEKFQWDIYIALARQYSNNLSEETKKGLFEKAEQGWYPGNHKRGYKTFGDIGHKIWGVDDSIPDSRYIEMAFVLYDTGNFTLRTLAKELFGQGWSVNGKAISISELHKLLIDSFYCGEFIWHEKKYQGKHTPLISKELYGSVQERLQRKLKAGKYVKHTYLFGSSLTMCDECGRTVTWETKKGHNYGHCTRHNTNCSQRKYIREEVVETQLVDYLDTLKIENQRLLEWVRKALKESHKDEIDYHDNTVKELDTQYLKVKGRLDVLYDDKVDGLITKEQYETKREQYEQQLNDIVEAKQKHNKANINYLKLGINLFELAQKGREIYQKITDFDEKRELLNFVFSNLKINGEKVVPTPHNGFETIALRAKEGNWLRSRDSNPNFRGQNPACYHYTTPHRRSSKLVEE</sequence>
<dbReference type="PROSITE" id="PS51736">
    <property type="entry name" value="RECOMBINASES_3"/>
    <property type="match status" value="1"/>
</dbReference>
<comment type="caution">
    <text evidence="3">The sequence shown here is derived from an EMBL/GenBank/DDBJ whole genome shotgun (WGS) entry which is preliminary data.</text>
</comment>
<dbReference type="InterPro" id="IPR025827">
    <property type="entry name" value="Zn_ribbon_recom_dom"/>
</dbReference>
<dbReference type="GO" id="GO:0003677">
    <property type="term" value="F:DNA binding"/>
    <property type="evidence" value="ECO:0007669"/>
    <property type="project" value="InterPro"/>
</dbReference>
<dbReference type="CDD" id="cd00338">
    <property type="entry name" value="Ser_Recombinase"/>
    <property type="match status" value="1"/>
</dbReference>
<dbReference type="InterPro" id="IPR011109">
    <property type="entry name" value="DNA_bind_recombinase_dom"/>
</dbReference>
<dbReference type="GO" id="GO:0000150">
    <property type="term" value="F:DNA strand exchange activity"/>
    <property type="evidence" value="ECO:0007669"/>
    <property type="project" value="InterPro"/>
</dbReference>
<dbReference type="Gene3D" id="3.90.1750.20">
    <property type="entry name" value="Putative Large Serine Recombinase, Chain B, Domain 2"/>
    <property type="match status" value="1"/>
</dbReference>
<dbReference type="Pfam" id="PF07508">
    <property type="entry name" value="Recombinase"/>
    <property type="match status" value="1"/>
</dbReference>
<dbReference type="Pfam" id="PF00239">
    <property type="entry name" value="Resolvase"/>
    <property type="match status" value="1"/>
</dbReference>
<evidence type="ECO:0000313" key="3">
    <source>
        <dbReference type="EMBL" id="KKR13385.1"/>
    </source>
</evidence>
<dbReference type="InterPro" id="IPR038109">
    <property type="entry name" value="DNA_bind_recomb_sf"/>
</dbReference>
<dbReference type="PANTHER" id="PTHR30461">
    <property type="entry name" value="DNA-INVERTASE FROM LAMBDOID PROPHAGE"/>
    <property type="match status" value="1"/>
</dbReference>
<reference evidence="3 4" key="1">
    <citation type="journal article" date="2015" name="Nature">
        <title>rRNA introns, odd ribosomes, and small enigmatic genomes across a large radiation of phyla.</title>
        <authorList>
            <person name="Brown C.T."/>
            <person name="Hug L.A."/>
            <person name="Thomas B.C."/>
            <person name="Sharon I."/>
            <person name="Castelle C.J."/>
            <person name="Singh A."/>
            <person name="Wilkins M.J."/>
            <person name="Williams K.H."/>
            <person name="Banfield J.F."/>
        </authorList>
    </citation>
    <scope>NUCLEOTIDE SEQUENCE [LARGE SCALE GENOMIC DNA]</scope>
</reference>
<dbReference type="Proteomes" id="UP000034690">
    <property type="component" value="Unassembled WGS sequence"/>
</dbReference>
<dbReference type="Pfam" id="PF13408">
    <property type="entry name" value="Zn_ribbon_recom"/>
    <property type="match status" value="1"/>
</dbReference>
<proteinExistence type="predicted"/>
<dbReference type="EMBL" id="LBWQ01000018">
    <property type="protein sequence ID" value="KKR13385.1"/>
    <property type="molecule type" value="Genomic_DNA"/>
</dbReference>
<accession>A0A0G0QSM9</accession>
<name>A0A0G0QSM9_9BACT</name>